<dbReference type="PANTHER" id="PTHR43649">
    <property type="entry name" value="ARABINOSE-BINDING PROTEIN-RELATED"/>
    <property type="match status" value="1"/>
</dbReference>
<gene>
    <name evidence="2" type="ORF">WMO24_04505</name>
</gene>
<organism evidence="2 3">
    <name type="scientific">Ruthenibacterium intestinale</name>
    <dbReference type="NCBI Taxonomy" id="3133163"/>
    <lineage>
        <taxon>Bacteria</taxon>
        <taxon>Bacillati</taxon>
        <taxon>Bacillota</taxon>
        <taxon>Clostridia</taxon>
        <taxon>Eubacteriales</taxon>
        <taxon>Oscillospiraceae</taxon>
        <taxon>Ruthenibacterium</taxon>
    </lineage>
</organism>
<dbReference type="InterPro" id="IPR050490">
    <property type="entry name" value="Bact_solute-bd_prot1"/>
</dbReference>
<dbReference type="PROSITE" id="PS51257">
    <property type="entry name" value="PROKAR_LIPOPROTEIN"/>
    <property type="match status" value="1"/>
</dbReference>
<dbReference type="InterPro" id="IPR006059">
    <property type="entry name" value="SBP"/>
</dbReference>
<proteinExistence type="predicted"/>
<accession>A0ABV1GCY0</accession>
<keyword evidence="1" id="KW-0732">Signal</keyword>
<dbReference type="CDD" id="cd13585">
    <property type="entry name" value="PBP2_TMBP_like"/>
    <property type="match status" value="1"/>
</dbReference>
<feature type="chain" id="PRO_5047339842" evidence="1">
    <location>
        <begin position="21"/>
        <end position="447"/>
    </location>
</feature>
<feature type="signal peptide" evidence="1">
    <location>
        <begin position="1"/>
        <end position="20"/>
    </location>
</feature>
<dbReference type="PANTHER" id="PTHR43649:SF12">
    <property type="entry name" value="DIACETYLCHITOBIOSE BINDING PROTEIN DASA"/>
    <property type="match status" value="1"/>
</dbReference>
<protein>
    <submittedName>
        <fullName evidence="2">Sugar ABC transporter substrate-binding protein</fullName>
    </submittedName>
</protein>
<dbReference type="RefSeq" id="WP_349215127.1">
    <property type="nucleotide sequence ID" value="NZ_JBBMFA010000063.1"/>
</dbReference>
<sequence>MKKFLSLLLSAAMVTTMLTACGGTASSTTSTASASGSSTASGGTLSIWVEKSFSEDVDQLINERIEAFSEEYGVQVSAEFIAATDYMTKLNAAVEAGNVPDVTLSNPYKVVSYYPNIPYSDVTDLVDELDAERPMFEALKEGTKIEGVNYFVPFYAADSLLFVRTDLFEEAGVDLPTTWEELWDAAVAVSDPDNGVYGLGIGCGPTDEDCENSFRMMMWCNGGKLMDEEGNIVAAEDEGLRAMVEKYVELYNAGAIPPSSTTWDSGGNNKSYLMGESAMVINTSTLYNSIKDDPNYAELFENTAVINVPAGSDGSVLFGNPSGWSIMNDAKNPDAARDFIRFVSEKEWYDTYLEAIGPVFAPVYQDLAEDEVWSSGANQQAIEYVQNATGYYGYPAQTLEGRAIASKNYYSFPIARMLNSIVTGSKSIDDAIAQLDKELNDTAESVK</sequence>
<comment type="caution">
    <text evidence="2">The sequence shown here is derived from an EMBL/GenBank/DDBJ whole genome shotgun (WGS) entry which is preliminary data.</text>
</comment>
<keyword evidence="3" id="KW-1185">Reference proteome</keyword>
<dbReference type="SUPFAM" id="SSF53850">
    <property type="entry name" value="Periplasmic binding protein-like II"/>
    <property type="match status" value="1"/>
</dbReference>
<dbReference type="Pfam" id="PF13416">
    <property type="entry name" value="SBP_bac_8"/>
    <property type="match status" value="1"/>
</dbReference>
<dbReference type="Proteomes" id="UP001477672">
    <property type="component" value="Unassembled WGS sequence"/>
</dbReference>
<dbReference type="Gene3D" id="3.40.190.10">
    <property type="entry name" value="Periplasmic binding protein-like II"/>
    <property type="match status" value="1"/>
</dbReference>
<dbReference type="EMBL" id="JBBMFA010000063">
    <property type="protein sequence ID" value="MEQ2519693.1"/>
    <property type="molecule type" value="Genomic_DNA"/>
</dbReference>
<evidence type="ECO:0000313" key="3">
    <source>
        <dbReference type="Proteomes" id="UP001477672"/>
    </source>
</evidence>
<evidence type="ECO:0000256" key="1">
    <source>
        <dbReference type="SAM" id="SignalP"/>
    </source>
</evidence>
<name>A0ABV1GCY0_9FIRM</name>
<evidence type="ECO:0000313" key="2">
    <source>
        <dbReference type="EMBL" id="MEQ2519693.1"/>
    </source>
</evidence>
<reference evidence="2 3" key="1">
    <citation type="submission" date="2024-03" db="EMBL/GenBank/DDBJ databases">
        <title>Human intestinal bacterial collection.</title>
        <authorList>
            <person name="Pauvert C."/>
            <person name="Hitch T.C.A."/>
            <person name="Clavel T."/>
        </authorList>
    </citation>
    <scope>NUCLEOTIDE SEQUENCE [LARGE SCALE GENOMIC DNA]</scope>
    <source>
        <strain evidence="2 3">CLA-JM-H11</strain>
    </source>
</reference>